<dbReference type="InterPro" id="IPR038718">
    <property type="entry name" value="SNF2-like_sf"/>
</dbReference>
<evidence type="ECO:0000256" key="1">
    <source>
        <dbReference type="ARBA" id="ARBA00022741"/>
    </source>
</evidence>
<feature type="compositionally biased region" description="Basic residues" evidence="5">
    <location>
        <begin position="247"/>
        <end position="256"/>
    </location>
</feature>
<evidence type="ECO:0000259" key="6">
    <source>
        <dbReference type="PROSITE" id="PS51192"/>
    </source>
</evidence>
<feature type="compositionally biased region" description="Acidic residues" evidence="5">
    <location>
        <begin position="174"/>
        <end position="205"/>
    </location>
</feature>
<feature type="domain" description="Helicase ATP-binding" evidence="6">
    <location>
        <begin position="379"/>
        <end position="523"/>
    </location>
</feature>
<protein>
    <recommendedName>
        <fullName evidence="6">Helicase ATP-binding domain-containing protein</fullName>
    </recommendedName>
</protein>
<dbReference type="PANTHER" id="PTHR45626:SF17">
    <property type="entry name" value="HELICASE-LIKE TRANSCRIPTION FACTOR"/>
    <property type="match status" value="1"/>
</dbReference>
<dbReference type="EMBL" id="GL698478">
    <property type="protein sequence ID" value="EFY92093.1"/>
    <property type="molecule type" value="Genomic_DNA"/>
</dbReference>
<evidence type="ECO:0000256" key="2">
    <source>
        <dbReference type="ARBA" id="ARBA00022801"/>
    </source>
</evidence>
<proteinExistence type="predicted"/>
<reference evidence="7 8" key="1">
    <citation type="journal article" date="2011" name="PLoS Genet.">
        <title>Genome sequencing and comparative transcriptomics of the model entomopathogenic fungi Metarhizium anisopliae and M. acridum.</title>
        <authorList>
            <person name="Gao Q."/>
            <person name="Jin K."/>
            <person name="Ying S.H."/>
            <person name="Zhang Y."/>
            <person name="Xiao G."/>
            <person name="Shang Y."/>
            <person name="Duan Z."/>
            <person name="Hu X."/>
            <person name="Xie X.Q."/>
            <person name="Zhou G."/>
            <person name="Peng G."/>
            <person name="Luo Z."/>
            <person name="Huang W."/>
            <person name="Wang B."/>
            <person name="Fang W."/>
            <person name="Wang S."/>
            <person name="Zhong Y."/>
            <person name="Ma L.J."/>
            <person name="St Leger R.J."/>
            <person name="Zhao G.P."/>
            <person name="Pei Y."/>
            <person name="Feng M.G."/>
            <person name="Xia Y."/>
            <person name="Wang C."/>
        </authorList>
    </citation>
    <scope>NUCLEOTIDE SEQUENCE [LARGE SCALE GENOMIC DNA]</scope>
    <source>
        <strain evidence="7 8">CQMa 102</strain>
    </source>
</reference>
<dbReference type="InParanoid" id="E9DWP3"/>
<feature type="compositionally biased region" description="Basic and acidic residues" evidence="5">
    <location>
        <begin position="229"/>
        <end position="246"/>
    </location>
</feature>
<feature type="region of interest" description="Disordered" evidence="5">
    <location>
        <begin position="123"/>
        <end position="279"/>
    </location>
</feature>
<dbReference type="STRING" id="655827.E9DWP3"/>
<dbReference type="PANTHER" id="PTHR45626">
    <property type="entry name" value="TRANSCRIPTION TERMINATION FACTOR 2-RELATED"/>
    <property type="match status" value="1"/>
</dbReference>
<dbReference type="PROSITE" id="PS51192">
    <property type="entry name" value="HELICASE_ATP_BIND_1"/>
    <property type="match status" value="1"/>
</dbReference>
<evidence type="ECO:0000256" key="4">
    <source>
        <dbReference type="ARBA" id="ARBA00022840"/>
    </source>
</evidence>
<dbReference type="GO" id="GO:0008094">
    <property type="term" value="F:ATP-dependent activity, acting on DNA"/>
    <property type="evidence" value="ECO:0007669"/>
    <property type="project" value="TreeGrafter"/>
</dbReference>
<evidence type="ECO:0000256" key="3">
    <source>
        <dbReference type="ARBA" id="ARBA00022806"/>
    </source>
</evidence>
<feature type="region of interest" description="Disordered" evidence="5">
    <location>
        <begin position="62"/>
        <end position="101"/>
    </location>
</feature>
<name>E9DWP3_METAQ</name>
<dbReference type="Pfam" id="PF00176">
    <property type="entry name" value="SNF2-rel_dom"/>
    <property type="match status" value="1"/>
</dbReference>
<dbReference type="Gene3D" id="3.40.50.10810">
    <property type="entry name" value="Tandem AAA-ATPase domain"/>
    <property type="match status" value="1"/>
</dbReference>
<keyword evidence="8" id="KW-1185">Reference proteome</keyword>
<gene>
    <name evidence="7" type="ORF">MAC_02041</name>
</gene>
<feature type="compositionally biased region" description="Basic and acidic residues" evidence="5">
    <location>
        <begin position="77"/>
        <end position="92"/>
    </location>
</feature>
<keyword evidence="2" id="KW-0378">Hydrolase</keyword>
<keyword evidence="3" id="KW-0347">Helicase</keyword>
<dbReference type="HOGENOM" id="CLU_520821_0_0_1"/>
<evidence type="ECO:0000313" key="7">
    <source>
        <dbReference type="EMBL" id="EFY92093.1"/>
    </source>
</evidence>
<dbReference type="InterPro" id="IPR050628">
    <property type="entry name" value="SNF2_RAD54_helicase_TF"/>
</dbReference>
<dbReference type="GO" id="GO:0016787">
    <property type="term" value="F:hydrolase activity"/>
    <property type="evidence" value="ECO:0007669"/>
    <property type="project" value="UniProtKB-KW"/>
</dbReference>
<dbReference type="eggNOG" id="KOG1001">
    <property type="taxonomic scope" value="Eukaryota"/>
</dbReference>
<evidence type="ECO:0000313" key="8">
    <source>
        <dbReference type="Proteomes" id="UP000002499"/>
    </source>
</evidence>
<dbReference type="AlphaFoldDB" id="E9DWP3"/>
<dbReference type="GO" id="GO:0004386">
    <property type="term" value="F:helicase activity"/>
    <property type="evidence" value="ECO:0007669"/>
    <property type="project" value="UniProtKB-KW"/>
</dbReference>
<keyword evidence="1" id="KW-0547">Nucleotide-binding</keyword>
<feature type="compositionally biased region" description="Polar residues" evidence="5">
    <location>
        <begin position="131"/>
        <end position="143"/>
    </location>
</feature>
<dbReference type="GO" id="GO:0006281">
    <property type="term" value="P:DNA repair"/>
    <property type="evidence" value="ECO:0007669"/>
    <property type="project" value="TreeGrafter"/>
</dbReference>
<organism evidence="8">
    <name type="scientific">Metarhizium acridum (strain CQMa 102)</name>
    <dbReference type="NCBI Taxonomy" id="655827"/>
    <lineage>
        <taxon>Eukaryota</taxon>
        <taxon>Fungi</taxon>
        <taxon>Dikarya</taxon>
        <taxon>Ascomycota</taxon>
        <taxon>Pezizomycotina</taxon>
        <taxon>Sordariomycetes</taxon>
        <taxon>Hypocreomycetidae</taxon>
        <taxon>Hypocreales</taxon>
        <taxon>Clavicipitaceae</taxon>
        <taxon>Metarhizium</taxon>
    </lineage>
</organism>
<dbReference type="InterPro" id="IPR027417">
    <property type="entry name" value="P-loop_NTPase"/>
</dbReference>
<dbReference type="InterPro" id="IPR000330">
    <property type="entry name" value="SNF2_N"/>
</dbReference>
<dbReference type="GO" id="GO:0005524">
    <property type="term" value="F:ATP binding"/>
    <property type="evidence" value="ECO:0007669"/>
    <property type="project" value="UniProtKB-KW"/>
</dbReference>
<feature type="compositionally biased region" description="Polar residues" evidence="5">
    <location>
        <begin position="62"/>
        <end position="76"/>
    </location>
</feature>
<dbReference type="InterPro" id="IPR014001">
    <property type="entry name" value="Helicase_ATP-bd"/>
</dbReference>
<feature type="compositionally biased region" description="Basic and acidic residues" evidence="5">
    <location>
        <begin position="257"/>
        <end position="267"/>
    </location>
</feature>
<dbReference type="GO" id="GO:0005634">
    <property type="term" value="C:nucleus"/>
    <property type="evidence" value="ECO:0007669"/>
    <property type="project" value="TreeGrafter"/>
</dbReference>
<keyword evidence="4" id="KW-0067">ATP-binding</keyword>
<evidence type="ECO:0000256" key="5">
    <source>
        <dbReference type="SAM" id="MobiDB-lite"/>
    </source>
</evidence>
<dbReference type="OrthoDB" id="448448at2759"/>
<sequence length="523" mass="58303">MAEADKTIKIEPDATVAPALLVSLHLTRHLSLYRRFAHRHRKVLASQTPISKPALNNAQAWTGATTSSAETNSQNKNEARDTSEVHVKKEPGTENEADDEIAVQNVVAEDPRSNSDVVQPLQDVKQEQNENENISSSTVTKNVTDSRPRTTLENVALSSADGEQVGINNKYQQNEEDDDLDSEESSDTELEDENDSDFDCSEDEDRITTKVTKTAAEEPSRKRAAPAKTAREFIARLHKKQDEAAQKKQKKRRNKRKAEATDGEASKRSKTTNTSSGSNIFASLTHQVVGGFDGDEPPVSMPEIDANTHQKQFALLRDSIPKGADTRRTKTQNRDLREAVKLFGYRKVKAMSGNWLLQGMETALYGYQLTAAAWMVKRECARAQPFGGLIADEMGIGKTITSLACVVGNPPEAEDLETYTKGTLVIVPNFDIAHQWLKEVKKHCSDDIRKFAMIHQSKNHAPAASYKNLMIVITTTKEVQGYFRRCQSGDEREDEILGLNWYRIILDEAHSIKNLKSLSKLPL</sequence>
<dbReference type="Proteomes" id="UP000002499">
    <property type="component" value="Unassembled WGS sequence"/>
</dbReference>
<dbReference type="SUPFAM" id="SSF52540">
    <property type="entry name" value="P-loop containing nucleoside triphosphate hydrolases"/>
    <property type="match status" value="1"/>
</dbReference>
<accession>E9DWP3</accession>